<feature type="disulfide bond" evidence="10">
    <location>
        <begin position="30"/>
        <end position="106"/>
    </location>
</feature>
<dbReference type="EMBL" id="AACS02000009">
    <property type="protein sequence ID" value="EAU89757.1"/>
    <property type="molecule type" value="Genomic_DNA"/>
</dbReference>
<evidence type="ECO:0000256" key="4">
    <source>
        <dbReference type="ARBA" id="ARBA00022525"/>
    </source>
</evidence>
<dbReference type="InterPro" id="IPR011150">
    <property type="entry name" value="Cutinase_monf"/>
</dbReference>
<keyword evidence="13" id="KW-1185">Reference proteome</keyword>
<keyword evidence="7 10" id="KW-1015">Disulfide bond</keyword>
<dbReference type="GO" id="GO:0016052">
    <property type="term" value="P:carbohydrate catabolic process"/>
    <property type="evidence" value="ECO:0007669"/>
    <property type="project" value="TreeGrafter"/>
</dbReference>
<dbReference type="EC" id="3.1.1.74" evidence="3"/>
<keyword evidence="5 11" id="KW-0732">Signal</keyword>
<dbReference type="InParanoid" id="A8NBB2"/>
<dbReference type="OrthoDB" id="3225429at2759"/>
<dbReference type="PANTHER" id="PTHR48250">
    <property type="entry name" value="CUTINASE 2-RELATED"/>
    <property type="match status" value="1"/>
</dbReference>
<evidence type="ECO:0000256" key="9">
    <source>
        <dbReference type="PIRSR" id="PIRSR611150-1"/>
    </source>
</evidence>
<evidence type="ECO:0000256" key="7">
    <source>
        <dbReference type="ARBA" id="ARBA00023157"/>
    </source>
</evidence>
<feature type="active site" description="Proton donor/acceptor" evidence="9">
    <location>
        <position position="182"/>
    </location>
</feature>
<feature type="chain" id="PRO_5002727088" description="cutinase" evidence="11">
    <location>
        <begin position="19"/>
        <end position="200"/>
    </location>
</feature>
<protein>
    <recommendedName>
        <fullName evidence="3">cutinase</fullName>
        <ecNumber evidence="3">3.1.1.74</ecNumber>
    </recommendedName>
</protein>
<name>A8NBB2_COPC7</name>
<dbReference type="ESTHER" id="copci-b9u444">
    <property type="family name" value="Cutinase"/>
</dbReference>
<keyword evidence="6" id="KW-0378">Hydrolase</keyword>
<evidence type="ECO:0000256" key="5">
    <source>
        <dbReference type="ARBA" id="ARBA00022729"/>
    </source>
</evidence>
<comment type="similarity">
    <text evidence="2">Belongs to the cutinase family.</text>
</comment>
<feature type="disulfide bond" evidence="10">
    <location>
        <begin position="165"/>
        <end position="172"/>
    </location>
</feature>
<dbReference type="GO" id="GO:0005576">
    <property type="term" value="C:extracellular region"/>
    <property type="evidence" value="ECO:0007669"/>
    <property type="project" value="UniProtKB-SubCell"/>
</dbReference>
<dbReference type="KEGG" id="cci:CC1G_07482"/>
<dbReference type="InterPro" id="IPR000675">
    <property type="entry name" value="Cutinase/axe"/>
</dbReference>
<comment type="caution">
    <text evidence="12">The sequence shown here is derived from an EMBL/GenBank/DDBJ whole genome shotgun (WGS) entry which is preliminary data.</text>
</comment>
<gene>
    <name evidence="12" type="ORF">CC1G_07482</name>
</gene>
<dbReference type="VEuPathDB" id="FungiDB:CC1G_07482"/>
<dbReference type="InterPro" id="IPR029058">
    <property type="entry name" value="AB_hydrolase_fold"/>
</dbReference>
<comment type="catalytic activity">
    <reaction evidence="8">
        <text>cutin + H2O = cutin monomers.</text>
        <dbReference type="EC" id="3.1.1.74"/>
    </reaction>
</comment>
<dbReference type="Proteomes" id="UP000001861">
    <property type="component" value="Unassembled WGS sequence"/>
</dbReference>
<dbReference type="PANTHER" id="PTHR48250:SF3">
    <property type="entry name" value="CUTINASE 1-RELATED"/>
    <property type="match status" value="1"/>
</dbReference>
<evidence type="ECO:0000256" key="3">
    <source>
        <dbReference type="ARBA" id="ARBA00013095"/>
    </source>
</evidence>
<dbReference type="SUPFAM" id="SSF53474">
    <property type="entry name" value="alpha/beta-Hydrolases"/>
    <property type="match status" value="1"/>
</dbReference>
<dbReference type="RefSeq" id="XP_001832111.1">
    <property type="nucleotide sequence ID" value="XM_001832059.2"/>
</dbReference>
<evidence type="ECO:0000256" key="11">
    <source>
        <dbReference type="SAM" id="SignalP"/>
    </source>
</evidence>
<dbReference type="AlphaFoldDB" id="A8NBB2"/>
<keyword evidence="4" id="KW-0964">Secreted</keyword>
<evidence type="ECO:0000256" key="1">
    <source>
        <dbReference type="ARBA" id="ARBA00004613"/>
    </source>
</evidence>
<sequence>MKFSALVALALGGATTFAAPIGLEARQGTCSDVYVFFVRGTTETPAPLGDRIAPFFRDALVKLVPEKSVEFTGVPYAAGLIGYLIGGDPEGAKTMANMVTTTVRQCSNAKIFMSGYSQGAQVTHLAARQLSDEDLDRVTGVVTFGDPYKDTALPGTLEQRRKTFCRNGDLICERVHLPLPPHFEYHNDAEEAARWVADRV</sequence>
<dbReference type="PRINTS" id="PR00129">
    <property type="entry name" value="CUTINASE"/>
</dbReference>
<reference evidence="12 13" key="1">
    <citation type="journal article" date="2010" name="Proc. Natl. Acad. Sci. U.S.A.">
        <title>Insights into evolution of multicellular fungi from the assembled chromosomes of the mushroom Coprinopsis cinerea (Coprinus cinereus).</title>
        <authorList>
            <person name="Stajich J.E."/>
            <person name="Wilke S.K."/>
            <person name="Ahren D."/>
            <person name="Au C.H."/>
            <person name="Birren B.W."/>
            <person name="Borodovsky M."/>
            <person name="Burns C."/>
            <person name="Canback B."/>
            <person name="Casselton L.A."/>
            <person name="Cheng C.K."/>
            <person name="Deng J."/>
            <person name="Dietrich F.S."/>
            <person name="Fargo D.C."/>
            <person name="Farman M.L."/>
            <person name="Gathman A.C."/>
            <person name="Goldberg J."/>
            <person name="Guigo R."/>
            <person name="Hoegger P.J."/>
            <person name="Hooker J.B."/>
            <person name="Huggins A."/>
            <person name="James T.Y."/>
            <person name="Kamada T."/>
            <person name="Kilaru S."/>
            <person name="Kodira C."/>
            <person name="Kues U."/>
            <person name="Kupfer D."/>
            <person name="Kwan H.S."/>
            <person name="Lomsadze A."/>
            <person name="Li W."/>
            <person name="Lilly W.W."/>
            <person name="Ma L.J."/>
            <person name="Mackey A.J."/>
            <person name="Manning G."/>
            <person name="Martin F."/>
            <person name="Muraguchi H."/>
            <person name="Natvig D.O."/>
            <person name="Palmerini H."/>
            <person name="Ramesh M.A."/>
            <person name="Rehmeyer C.J."/>
            <person name="Roe B.A."/>
            <person name="Shenoy N."/>
            <person name="Stanke M."/>
            <person name="Ter-Hovhannisyan V."/>
            <person name="Tunlid A."/>
            <person name="Velagapudi R."/>
            <person name="Vision T.J."/>
            <person name="Zeng Q."/>
            <person name="Zolan M.E."/>
            <person name="Pukkila P.J."/>
        </authorList>
    </citation>
    <scope>NUCLEOTIDE SEQUENCE [LARGE SCALE GENOMIC DNA]</scope>
    <source>
        <strain evidence="13">Okayama-7 / 130 / ATCC MYA-4618 / FGSC 9003</strain>
    </source>
</reference>
<dbReference type="SMART" id="SM01110">
    <property type="entry name" value="Cutinase"/>
    <property type="match status" value="1"/>
</dbReference>
<dbReference type="Gene3D" id="3.40.50.1820">
    <property type="entry name" value="alpha/beta hydrolase"/>
    <property type="match status" value="1"/>
</dbReference>
<dbReference type="OMA" id="ILVGPPF"/>
<feature type="active site" description="Nucleophile" evidence="9">
    <location>
        <position position="117"/>
    </location>
</feature>
<feature type="signal peptide" evidence="11">
    <location>
        <begin position="1"/>
        <end position="18"/>
    </location>
</feature>
<organism evidence="12 13">
    <name type="scientific">Coprinopsis cinerea (strain Okayama-7 / 130 / ATCC MYA-4618 / FGSC 9003)</name>
    <name type="common">Inky cap fungus</name>
    <name type="synonym">Hormographiella aspergillata</name>
    <dbReference type="NCBI Taxonomy" id="240176"/>
    <lineage>
        <taxon>Eukaryota</taxon>
        <taxon>Fungi</taxon>
        <taxon>Dikarya</taxon>
        <taxon>Basidiomycota</taxon>
        <taxon>Agaricomycotina</taxon>
        <taxon>Agaricomycetes</taxon>
        <taxon>Agaricomycetidae</taxon>
        <taxon>Agaricales</taxon>
        <taxon>Agaricineae</taxon>
        <taxon>Psathyrellaceae</taxon>
        <taxon>Coprinopsis</taxon>
    </lineage>
</organism>
<comment type="subcellular location">
    <subcellularLocation>
        <location evidence="1">Secreted</location>
    </subcellularLocation>
</comment>
<accession>A8NBB2</accession>
<evidence type="ECO:0000256" key="10">
    <source>
        <dbReference type="PIRSR" id="PIRSR611150-2"/>
    </source>
</evidence>
<evidence type="ECO:0000256" key="6">
    <source>
        <dbReference type="ARBA" id="ARBA00022801"/>
    </source>
</evidence>
<evidence type="ECO:0000256" key="8">
    <source>
        <dbReference type="ARBA" id="ARBA00034045"/>
    </source>
</evidence>
<evidence type="ECO:0000256" key="2">
    <source>
        <dbReference type="ARBA" id="ARBA00007534"/>
    </source>
</evidence>
<proteinExistence type="inferred from homology"/>
<evidence type="ECO:0000313" key="12">
    <source>
        <dbReference type="EMBL" id="EAU89757.1"/>
    </source>
</evidence>
<dbReference type="eggNOG" id="ENOG502S3AW">
    <property type="taxonomic scope" value="Eukaryota"/>
</dbReference>
<dbReference type="Pfam" id="PF01083">
    <property type="entry name" value="Cutinase"/>
    <property type="match status" value="1"/>
</dbReference>
<dbReference type="GO" id="GO:0050525">
    <property type="term" value="F:cutinase activity"/>
    <property type="evidence" value="ECO:0007669"/>
    <property type="project" value="UniProtKB-EC"/>
</dbReference>
<feature type="active site" evidence="9">
    <location>
        <position position="169"/>
    </location>
</feature>
<evidence type="ECO:0000313" key="13">
    <source>
        <dbReference type="Proteomes" id="UP000001861"/>
    </source>
</evidence>
<dbReference type="GeneID" id="6008596"/>